<dbReference type="Proteomes" id="UP000586093">
    <property type="component" value="Unassembled WGS sequence"/>
</dbReference>
<gene>
    <name evidence="3" type="ORF">H4F90_09275</name>
</gene>
<protein>
    <submittedName>
        <fullName evidence="3">YcnI family protein</fullName>
    </submittedName>
</protein>
<reference evidence="3 4" key="1">
    <citation type="submission" date="2020-08" db="EMBL/GenBank/DDBJ databases">
        <title>Aquariorum lacteus gen. nov., sp. nov., a new member of the family Comamonadaceae, isolated from freshwater aquarium.</title>
        <authorList>
            <person name="Chun S.-J."/>
        </authorList>
    </citation>
    <scope>NUCLEOTIDE SEQUENCE [LARGE SCALE GENOMIC DNA]</scope>
    <source>
        <strain evidence="3 4">SJAQ100</strain>
    </source>
</reference>
<sequence length="194" mass="21097">MLQASFRARRALRPALGLLAVLAAVQAPPVRAHVTLAEPEALAGSGYRAVFKVGHGCEGSAIRELIVHVPEGVRGAKPMPKPGWTLTVEKEPLAEPYSWHGRTVREDVRRIRWSGGPLDDAHYDEFVAVVRLPEVPGRLYWRVTQRCLLGEIDWAEVPAPGQDRRALKAPAAWLDLRPAPASAPAAASATVHAH</sequence>
<dbReference type="Gene3D" id="2.60.40.2230">
    <property type="entry name" value="Uncharacterised protein YcnI-like PF07987, DUF1775"/>
    <property type="match status" value="1"/>
</dbReference>
<dbReference type="InterPro" id="IPR012533">
    <property type="entry name" value="YcnI-copper_dom"/>
</dbReference>
<dbReference type="RefSeq" id="WP_182663812.1">
    <property type="nucleotide sequence ID" value="NZ_JACIVI010000002.1"/>
</dbReference>
<feature type="chain" id="PRO_5033063261" evidence="1">
    <location>
        <begin position="33"/>
        <end position="194"/>
    </location>
</feature>
<dbReference type="CDD" id="cd08545">
    <property type="entry name" value="YcnI_like"/>
    <property type="match status" value="1"/>
</dbReference>
<feature type="domain" description="YncI copper-binding" evidence="2">
    <location>
        <begin position="33"/>
        <end position="176"/>
    </location>
</feature>
<keyword evidence="1" id="KW-0732">Signal</keyword>
<evidence type="ECO:0000313" key="3">
    <source>
        <dbReference type="EMBL" id="MBB1162172.1"/>
    </source>
</evidence>
<proteinExistence type="predicted"/>
<keyword evidence="4" id="KW-1185">Reference proteome</keyword>
<evidence type="ECO:0000313" key="4">
    <source>
        <dbReference type="Proteomes" id="UP000586093"/>
    </source>
</evidence>
<dbReference type="EMBL" id="JACIVI010000002">
    <property type="protein sequence ID" value="MBB1162172.1"/>
    <property type="molecule type" value="Genomic_DNA"/>
</dbReference>
<feature type="signal peptide" evidence="1">
    <location>
        <begin position="1"/>
        <end position="32"/>
    </location>
</feature>
<comment type="caution">
    <text evidence="3">The sequence shown here is derived from an EMBL/GenBank/DDBJ whole genome shotgun (WGS) entry which is preliminary data.</text>
</comment>
<dbReference type="InterPro" id="IPR038507">
    <property type="entry name" value="YcnI-like_sf"/>
</dbReference>
<dbReference type="Pfam" id="PF07987">
    <property type="entry name" value="DUF1775"/>
    <property type="match status" value="1"/>
</dbReference>
<dbReference type="AlphaFoldDB" id="A0A839HLK2"/>
<evidence type="ECO:0000259" key="2">
    <source>
        <dbReference type="Pfam" id="PF07987"/>
    </source>
</evidence>
<organism evidence="3 4">
    <name type="scientific">Aquariibacter albus</name>
    <dbReference type="NCBI Taxonomy" id="2759899"/>
    <lineage>
        <taxon>Bacteria</taxon>
        <taxon>Pseudomonadati</taxon>
        <taxon>Pseudomonadota</taxon>
        <taxon>Betaproteobacteria</taxon>
        <taxon>Burkholderiales</taxon>
        <taxon>Sphaerotilaceae</taxon>
        <taxon>Aquariibacter</taxon>
    </lineage>
</organism>
<evidence type="ECO:0000256" key="1">
    <source>
        <dbReference type="SAM" id="SignalP"/>
    </source>
</evidence>
<accession>A0A839HLK2</accession>
<name>A0A839HLK2_9BURK</name>